<proteinExistence type="predicted"/>
<dbReference type="Proteomes" id="UP000286246">
    <property type="component" value="Unassembled WGS sequence"/>
</dbReference>
<comment type="caution">
    <text evidence="1">The sequence shown here is derived from an EMBL/GenBank/DDBJ whole genome shotgun (WGS) entry which is preliminary data.</text>
</comment>
<gene>
    <name evidence="1" type="ORF">DFQ12_5494</name>
</gene>
<evidence type="ECO:0000313" key="2">
    <source>
        <dbReference type="Proteomes" id="UP000286246"/>
    </source>
</evidence>
<accession>A0A420ADK3</accession>
<dbReference type="AlphaFoldDB" id="A0A420ADK3"/>
<evidence type="ECO:0000313" key="1">
    <source>
        <dbReference type="EMBL" id="RKE42580.1"/>
    </source>
</evidence>
<sequence>MSTTCRPKSSGVLIGLFLIGFFFFSCKKDTPNIPEKKNEKWRTDTKTDSMGNQYYVVSTLDNTLEVRVDNKDGKTIFSEVCPTIEASEIPENSKKLFTYLVSPNKYINSNHATLSLRLILDDLEIPNKYVQLLANIDLDSKKFYTKKYKVEEPLDWSYVDYNISLVQWYQNSLLVREGTDKDLNRGGGNMGLGQRGTQLVCYERDFSVRYTKDIDATDAYYPSGGAGNIPINNHEYMTFIPEGVVARLQIVTSVEDKWAGKQPLIWKDNLKETNNIPADYSIKITDYNTQNNVVSASYNIYNENGQMKEKRTRKWAIGNGMPLGN</sequence>
<dbReference type="PROSITE" id="PS51257">
    <property type="entry name" value="PROKAR_LIPOPROTEIN"/>
    <property type="match status" value="1"/>
</dbReference>
<name>A0A420ADK3_SPHD1</name>
<reference evidence="1 2" key="1">
    <citation type="submission" date="2018-09" db="EMBL/GenBank/DDBJ databases">
        <title>Genomic Encyclopedia of Type Strains, Phase III (KMG-III): the genomes of soil and plant-associated and newly described type strains.</title>
        <authorList>
            <person name="Whitman W."/>
        </authorList>
    </citation>
    <scope>NUCLEOTIDE SEQUENCE [LARGE SCALE GENOMIC DNA]</scope>
    <source>
        <strain evidence="1 2">CECT 7938</strain>
    </source>
</reference>
<protein>
    <submittedName>
        <fullName evidence="1">Uncharacterized protein</fullName>
    </submittedName>
</protein>
<dbReference type="EMBL" id="RAPY01000008">
    <property type="protein sequence ID" value="RKE42580.1"/>
    <property type="molecule type" value="Genomic_DNA"/>
</dbReference>
<organism evidence="1 2">
    <name type="scientific">Sphingobacterium detergens</name>
    <dbReference type="NCBI Taxonomy" id="1145106"/>
    <lineage>
        <taxon>Bacteria</taxon>
        <taxon>Pseudomonadati</taxon>
        <taxon>Bacteroidota</taxon>
        <taxon>Sphingobacteriia</taxon>
        <taxon>Sphingobacteriales</taxon>
        <taxon>Sphingobacteriaceae</taxon>
        <taxon>Sphingobacterium</taxon>
    </lineage>
</organism>
<keyword evidence="2" id="KW-1185">Reference proteome</keyword>